<proteinExistence type="predicted"/>
<dbReference type="EMBL" id="UOGJ01000022">
    <property type="protein sequence ID" value="VAX35002.1"/>
    <property type="molecule type" value="Genomic_DNA"/>
</dbReference>
<accession>A0A3B1D2N9</accession>
<dbReference type="AlphaFoldDB" id="A0A3B1D2N9"/>
<evidence type="ECO:0000256" key="2">
    <source>
        <dbReference type="ARBA" id="ARBA00022803"/>
    </source>
</evidence>
<sequence length="196" mass="22941">MVIDKNKYREGVMVRTLNDLIPSSYAPLIAFSQNKNVHDKESLEGYIKYYQNIIKYHPHMAEAHGLLGFCYYHSGQYEEAIEMYQTAISLNKHFFWFSYNLGIVYLKIGQYEKAKDSFQQALLKKPEHALLFIKESKMIYLPILKAMVSQSDFSIPKQLKLGYQECQKILLITKKAINSSRRIPESLLNQIQLKVY</sequence>
<dbReference type="InterPro" id="IPR019734">
    <property type="entry name" value="TPR_rpt"/>
</dbReference>
<dbReference type="InterPro" id="IPR051685">
    <property type="entry name" value="Ycf3/AcsC/BcsC/TPR_MFPF"/>
</dbReference>
<gene>
    <name evidence="3" type="ORF">MNBD_UNCLBAC01-269</name>
</gene>
<dbReference type="SUPFAM" id="SSF48452">
    <property type="entry name" value="TPR-like"/>
    <property type="match status" value="1"/>
</dbReference>
<organism evidence="3">
    <name type="scientific">hydrothermal vent metagenome</name>
    <dbReference type="NCBI Taxonomy" id="652676"/>
    <lineage>
        <taxon>unclassified sequences</taxon>
        <taxon>metagenomes</taxon>
        <taxon>ecological metagenomes</taxon>
    </lineage>
</organism>
<dbReference type="InterPro" id="IPR011990">
    <property type="entry name" value="TPR-like_helical_dom_sf"/>
</dbReference>
<keyword evidence="1" id="KW-0677">Repeat</keyword>
<protein>
    <submittedName>
        <fullName evidence="3">Uncharacterized protein</fullName>
    </submittedName>
</protein>
<dbReference type="Pfam" id="PF13414">
    <property type="entry name" value="TPR_11"/>
    <property type="match status" value="1"/>
</dbReference>
<dbReference type="PANTHER" id="PTHR44943:SF8">
    <property type="entry name" value="TPR REPEAT-CONTAINING PROTEIN MJ0263"/>
    <property type="match status" value="1"/>
</dbReference>
<reference evidence="3" key="1">
    <citation type="submission" date="2018-06" db="EMBL/GenBank/DDBJ databases">
        <authorList>
            <person name="Zhirakovskaya E."/>
        </authorList>
    </citation>
    <scope>NUCLEOTIDE SEQUENCE</scope>
</reference>
<evidence type="ECO:0000256" key="1">
    <source>
        <dbReference type="ARBA" id="ARBA00022737"/>
    </source>
</evidence>
<name>A0A3B1D2N9_9ZZZZ</name>
<dbReference type="SMART" id="SM00028">
    <property type="entry name" value="TPR"/>
    <property type="match status" value="2"/>
</dbReference>
<dbReference type="PROSITE" id="PS50005">
    <property type="entry name" value="TPR"/>
    <property type="match status" value="2"/>
</dbReference>
<dbReference type="Gene3D" id="1.25.40.10">
    <property type="entry name" value="Tetratricopeptide repeat domain"/>
    <property type="match status" value="1"/>
</dbReference>
<dbReference type="PANTHER" id="PTHR44943">
    <property type="entry name" value="CELLULOSE SYNTHASE OPERON PROTEIN C"/>
    <property type="match status" value="1"/>
</dbReference>
<evidence type="ECO:0000313" key="3">
    <source>
        <dbReference type="EMBL" id="VAX35002.1"/>
    </source>
</evidence>
<dbReference type="PROSITE" id="PS50293">
    <property type="entry name" value="TPR_REGION"/>
    <property type="match status" value="1"/>
</dbReference>
<keyword evidence="2" id="KW-0802">TPR repeat</keyword>